<proteinExistence type="predicted"/>
<feature type="compositionally biased region" description="Basic and acidic residues" evidence="1">
    <location>
        <begin position="144"/>
        <end position="155"/>
    </location>
</feature>
<evidence type="ECO:0000313" key="2">
    <source>
        <dbReference type="EMBL" id="KAK4232817.1"/>
    </source>
</evidence>
<reference evidence="2" key="1">
    <citation type="journal article" date="2023" name="Mol. Phylogenet. Evol.">
        <title>Genome-scale phylogeny and comparative genomics of the fungal order Sordariales.</title>
        <authorList>
            <person name="Hensen N."/>
            <person name="Bonometti L."/>
            <person name="Westerberg I."/>
            <person name="Brannstrom I.O."/>
            <person name="Guillou S."/>
            <person name="Cros-Aarteil S."/>
            <person name="Calhoun S."/>
            <person name="Haridas S."/>
            <person name="Kuo A."/>
            <person name="Mondo S."/>
            <person name="Pangilinan J."/>
            <person name="Riley R."/>
            <person name="LaButti K."/>
            <person name="Andreopoulos B."/>
            <person name="Lipzen A."/>
            <person name="Chen C."/>
            <person name="Yan M."/>
            <person name="Daum C."/>
            <person name="Ng V."/>
            <person name="Clum A."/>
            <person name="Steindorff A."/>
            <person name="Ohm R.A."/>
            <person name="Martin F."/>
            <person name="Silar P."/>
            <person name="Natvig D.O."/>
            <person name="Lalanne C."/>
            <person name="Gautier V."/>
            <person name="Ament-Velasquez S.L."/>
            <person name="Kruys A."/>
            <person name="Hutchinson M.I."/>
            <person name="Powell A.J."/>
            <person name="Barry K."/>
            <person name="Miller A.N."/>
            <person name="Grigoriev I.V."/>
            <person name="Debuchy R."/>
            <person name="Gladieux P."/>
            <person name="Hiltunen Thoren M."/>
            <person name="Johannesson H."/>
        </authorList>
    </citation>
    <scope>NUCLEOTIDE SEQUENCE</scope>
    <source>
        <strain evidence="2">CBS 532.94</strain>
    </source>
</reference>
<evidence type="ECO:0000313" key="3">
    <source>
        <dbReference type="Proteomes" id="UP001303760"/>
    </source>
</evidence>
<gene>
    <name evidence="2" type="ORF">C8A03DRAFT_48423</name>
</gene>
<dbReference type="EMBL" id="MU860859">
    <property type="protein sequence ID" value="KAK4232817.1"/>
    <property type="molecule type" value="Genomic_DNA"/>
</dbReference>
<accession>A0AAN7H6C1</accession>
<feature type="compositionally biased region" description="Acidic residues" evidence="1">
    <location>
        <begin position="94"/>
        <end position="107"/>
    </location>
</feature>
<evidence type="ECO:0000256" key="1">
    <source>
        <dbReference type="SAM" id="MobiDB-lite"/>
    </source>
</evidence>
<sequence length="234" mass="26504">MWLSTLNAGSVPGRLNMPKRARHDPNDFFWAQKRVQCRDSLDLIGQWLDAESFGGLDIDCPPDTLTELKNAGVAPSPTTRKRVRQQIEAGTTDQDNEAEDEHEGDDDQQLKELFSRLLSRMQRSDQQVPAEDNGFSEPDEQQDEEGHTSQSDGRHVHVTSAFSYLAGIELEDTTTVLDSHPKPFDLSPFELAFALWEKKHNISRAAHSHLREVLQLLCIGYIESYHGGRFGKQY</sequence>
<keyword evidence="3" id="KW-1185">Reference proteome</keyword>
<dbReference type="AlphaFoldDB" id="A0AAN7H6C1"/>
<organism evidence="2 3">
    <name type="scientific">Achaetomium macrosporum</name>
    <dbReference type="NCBI Taxonomy" id="79813"/>
    <lineage>
        <taxon>Eukaryota</taxon>
        <taxon>Fungi</taxon>
        <taxon>Dikarya</taxon>
        <taxon>Ascomycota</taxon>
        <taxon>Pezizomycotina</taxon>
        <taxon>Sordariomycetes</taxon>
        <taxon>Sordariomycetidae</taxon>
        <taxon>Sordariales</taxon>
        <taxon>Chaetomiaceae</taxon>
        <taxon>Achaetomium</taxon>
    </lineage>
</organism>
<feature type="region of interest" description="Disordered" evidence="1">
    <location>
        <begin position="89"/>
        <end position="108"/>
    </location>
</feature>
<comment type="caution">
    <text evidence="2">The sequence shown here is derived from an EMBL/GenBank/DDBJ whole genome shotgun (WGS) entry which is preliminary data.</text>
</comment>
<feature type="region of interest" description="Disordered" evidence="1">
    <location>
        <begin position="121"/>
        <end position="155"/>
    </location>
</feature>
<name>A0AAN7H6C1_9PEZI</name>
<protein>
    <submittedName>
        <fullName evidence="2">Uncharacterized protein</fullName>
    </submittedName>
</protein>
<feature type="region of interest" description="Disordered" evidence="1">
    <location>
        <begin position="1"/>
        <end position="21"/>
    </location>
</feature>
<reference evidence="2" key="2">
    <citation type="submission" date="2023-05" db="EMBL/GenBank/DDBJ databases">
        <authorList>
            <consortium name="Lawrence Berkeley National Laboratory"/>
            <person name="Steindorff A."/>
            <person name="Hensen N."/>
            <person name="Bonometti L."/>
            <person name="Westerberg I."/>
            <person name="Brannstrom I.O."/>
            <person name="Guillou S."/>
            <person name="Cros-Aarteil S."/>
            <person name="Calhoun S."/>
            <person name="Haridas S."/>
            <person name="Kuo A."/>
            <person name="Mondo S."/>
            <person name="Pangilinan J."/>
            <person name="Riley R."/>
            <person name="Labutti K."/>
            <person name="Andreopoulos B."/>
            <person name="Lipzen A."/>
            <person name="Chen C."/>
            <person name="Yanf M."/>
            <person name="Daum C."/>
            <person name="Ng V."/>
            <person name="Clum A."/>
            <person name="Ohm R."/>
            <person name="Martin F."/>
            <person name="Silar P."/>
            <person name="Natvig D."/>
            <person name="Lalanne C."/>
            <person name="Gautier V."/>
            <person name="Ament-Velasquez S.L."/>
            <person name="Kruys A."/>
            <person name="Hutchinson M.I."/>
            <person name="Powell A.J."/>
            <person name="Barry K."/>
            <person name="Miller A.N."/>
            <person name="Grigoriev I.V."/>
            <person name="Debuchy R."/>
            <person name="Gladieux P."/>
            <person name="Thoren M.H."/>
            <person name="Johannesson H."/>
        </authorList>
    </citation>
    <scope>NUCLEOTIDE SEQUENCE</scope>
    <source>
        <strain evidence="2">CBS 532.94</strain>
    </source>
</reference>
<dbReference type="Proteomes" id="UP001303760">
    <property type="component" value="Unassembled WGS sequence"/>
</dbReference>